<dbReference type="AlphaFoldDB" id="D2PEU1"/>
<evidence type="ECO:0000313" key="1">
    <source>
        <dbReference type="EMBL" id="ADB87990.1"/>
    </source>
</evidence>
<protein>
    <submittedName>
        <fullName evidence="1">Second ORF in transposon ISC1058</fullName>
    </submittedName>
</protein>
<name>D2PEU1_SACI9</name>
<evidence type="ECO:0000313" key="2">
    <source>
        <dbReference type="Proteomes" id="UP000001404"/>
    </source>
</evidence>
<reference evidence="2" key="1">
    <citation type="journal article" date="2009" name="Proc. Natl. Acad. Sci. U.S.A.">
        <title>Biogeography of the Sulfolobus islandicus pan-genome.</title>
        <authorList>
            <person name="Reno M.L."/>
            <person name="Held N.L."/>
            <person name="Fields C.J."/>
            <person name="Burke P.V."/>
            <person name="Whitaker R.J."/>
        </authorList>
    </citation>
    <scope>NUCLEOTIDE SEQUENCE [LARGE SCALE GENOMIC DNA]</scope>
    <source>
        <strain evidence="2">L.D.8.5 / Lassen #2</strain>
    </source>
</reference>
<dbReference type="EMBL" id="CP001731">
    <property type="protein sequence ID" value="ADB87990.1"/>
    <property type="molecule type" value="Genomic_DNA"/>
</dbReference>
<dbReference type="Proteomes" id="UP000001404">
    <property type="component" value="Chromosome"/>
</dbReference>
<dbReference type="PANTHER" id="PTHR34631">
    <property type="match status" value="1"/>
</dbReference>
<accession>D2PEU1</accession>
<dbReference type="InterPro" id="IPR053172">
    <property type="entry name" value="Tn903_transposase"/>
</dbReference>
<dbReference type="KEGG" id="sii:LD85_2347"/>
<gene>
    <name evidence="1" type="ordered locus">LD85_2347</name>
</gene>
<proteinExistence type="predicted"/>
<sequence length="85" mass="9497">MGSKTRDSKFLKIEIVIDNNESNVINAEITSNEVETAVKIIKDLQDKGKKFYGDKVYDSNEAYKTGVEAPPRLLLKAVILLGVRL</sequence>
<organism evidence="1 2">
    <name type="scientific">Saccharolobus islandicus (strain L.D.8.5 / Lassen #2)</name>
    <name type="common">Sulfolobus islandicus</name>
    <dbReference type="NCBI Taxonomy" id="425944"/>
    <lineage>
        <taxon>Archaea</taxon>
        <taxon>Thermoproteota</taxon>
        <taxon>Thermoprotei</taxon>
        <taxon>Sulfolobales</taxon>
        <taxon>Sulfolobaceae</taxon>
        <taxon>Saccharolobus</taxon>
    </lineage>
</organism>
<dbReference type="HOGENOM" id="CLU_2505109_0_0_2"/>
<dbReference type="PANTHER" id="PTHR34631:SF3">
    <property type="entry name" value="ISSOD12 TRANSPOSASE TNPA_ISSOD12"/>
    <property type="match status" value="1"/>
</dbReference>